<evidence type="ECO:0000313" key="2">
    <source>
        <dbReference type="Proteomes" id="UP000587524"/>
    </source>
</evidence>
<protein>
    <recommendedName>
        <fullName evidence="3">Transposase</fullName>
    </recommendedName>
</protein>
<name>A0ABR6C782_9HYPH</name>
<reference evidence="1 2" key="1">
    <citation type="submission" date="2020-08" db="EMBL/GenBank/DDBJ databases">
        <title>Genomic Encyclopedia of Type Strains, Phase IV (KMG-IV): sequencing the most valuable type-strain genomes for metagenomic binning, comparative biology and taxonomic classification.</title>
        <authorList>
            <person name="Goeker M."/>
        </authorList>
    </citation>
    <scope>NUCLEOTIDE SEQUENCE [LARGE SCALE GENOMIC DNA]</scope>
    <source>
        <strain evidence="1 2">DSM 17455</strain>
    </source>
</reference>
<dbReference type="RefSeq" id="WP_182574345.1">
    <property type="nucleotide sequence ID" value="NZ_JACJHY010000011.1"/>
</dbReference>
<accession>A0ABR6C782</accession>
<organism evidence="1 2">
    <name type="scientific">Aminobacter ciceronei</name>
    <dbReference type="NCBI Taxonomy" id="150723"/>
    <lineage>
        <taxon>Bacteria</taxon>
        <taxon>Pseudomonadati</taxon>
        <taxon>Pseudomonadota</taxon>
        <taxon>Alphaproteobacteria</taxon>
        <taxon>Hyphomicrobiales</taxon>
        <taxon>Phyllobacteriaceae</taxon>
        <taxon>Aminobacter</taxon>
    </lineage>
</organism>
<dbReference type="EMBL" id="JACJHZ010000012">
    <property type="protein sequence ID" value="MBA9020873.1"/>
    <property type="molecule type" value="Genomic_DNA"/>
</dbReference>
<dbReference type="Proteomes" id="UP000587524">
    <property type="component" value="Unassembled WGS sequence"/>
</dbReference>
<keyword evidence="2" id="KW-1185">Reference proteome</keyword>
<sequence length="172" mass="18996">MPVSEGSGHRRQSKIRGQTKLDINSHVLYGPVVLGTGRPQRPPSARWDQVVAIALSAMNVGTHRISRLGQRATSQAVELTRAKLHQLVWSRPMTEIAVQLGVRDQQVAQACDRHDIARPQPGHWQKLQYGKGVEPKPLSTDSYAAEEPVVIAGRETFSRIRDNELAPGVSRS</sequence>
<evidence type="ECO:0008006" key="3">
    <source>
        <dbReference type="Google" id="ProtNLM"/>
    </source>
</evidence>
<gene>
    <name evidence="1" type="ORF">HNQ97_002877</name>
</gene>
<evidence type="ECO:0000313" key="1">
    <source>
        <dbReference type="EMBL" id="MBA9020873.1"/>
    </source>
</evidence>
<comment type="caution">
    <text evidence="1">The sequence shown here is derived from an EMBL/GenBank/DDBJ whole genome shotgun (WGS) entry which is preliminary data.</text>
</comment>
<proteinExistence type="predicted"/>